<keyword evidence="4" id="KW-0349">Heme</keyword>
<evidence type="ECO:0000256" key="7">
    <source>
        <dbReference type="ARBA" id="ARBA00023002"/>
    </source>
</evidence>
<evidence type="ECO:0000256" key="4">
    <source>
        <dbReference type="ARBA" id="ARBA00022617"/>
    </source>
</evidence>
<keyword evidence="14" id="KW-1185">Reference proteome</keyword>
<feature type="disulfide bond" evidence="11">
    <location>
        <begin position="56"/>
        <end position="88"/>
    </location>
</feature>
<dbReference type="PROSITE" id="PS00435">
    <property type="entry name" value="PEROXIDASE_1"/>
    <property type="match status" value="1"/>
</dbReference>
<dbReference type="GO" id="GO:0042744">
    <property type="term" value="P:hydrogen peroxide catabolic process"/>
    <property type="evidence" value="ECO:0007669"/>
    <property type="project" value="UniProtKB-KW"/>
</dbReference>
<evidence type="ECO:0000256" key="3">
    <source>
        <dbReference type="ARBA" id="ARBA00022559"/>
    </source>
</evidence>
<evidence type="ECO:0000256" key="11">
    <source>
        <dbReference type="PIRSR" id="PIRSR600823-5"/>
    </source>
</evidence>
<dbReference type="Gene3D" id="1.10.420.10">
    <property type="entry name" value="Peroxidase, domain 2"/>
    <property type="match status" value="1"/>
</dbReference>
<keyword evidence="8 10" id="KW-0408">Iron</keyword>
<feature type="binding site" description="axial binding residue" evidence="10">
    <location>
        <position position="49"/>
    </location>
    <ligand>
        <name>heme b</name>
        <dbReference type="ChEBI" id="CHEBI:60344"/>
    </ligand>
    <ligandPart>
        <name>Fe</name>
        <dbReference type="ChEBI" id="CHEBI:18248"/>
    </ligandPart>
</feature>
<dbReference type="PANTHER" id="PTHR31235">
    <property type="entry name" value="PEROXIDASE 25-RELATED"/>
    <property type="match status" value="1"/>
</dbReference>
<evidence type="ECO:0000256" key="9">
    <source>
        <dbReference type="ARBA" id="ARBA00023324"/>
    </source>
</evidence>
<keyword evidence="11" id="KW-1015">Disulfide bond</keyword>
<organism evidence="13 14">
    <name type="scientific">Lolium multiflorum</name>
    <name type="common">Italian ryegrass</name>
    <name type="synonym">Lolium perenne subsp. multiflorum</name>
    <dbReference type="NCBI Taxonomy" id="4521"/>
    <lineage>
        <taxon>Eukaryota</taxon>
        <taxon>Viridiplantae</taxon>
        <taxon>Streptophyta</taxon>
        <taxon>Embryophyta</taxon>
        <taxon>Tracheophyta</taxon>
        <taxon>Spermatophyta</taxon>
        <taxon>Magnoliopsida</taxon>
        <taxon>Liliopsida</taxon>
        <taxon>Poales</taxon>
        <taxon>Poaceae</taxon>
        <taxon>BOP clade</taxon>
        <taxon>Pooideae</taxon>
        <taxon>Poodae</taxon>
        <taxon>Poeae</taxon>
        <taxon>Poeae Chloroplast Group 2 (Poeae type)</taxon>
        <taxon>Loliodinae</taxon>
        <taxon>Loliinae</taxon>
        <taxon>Lolium</taxon>
    </lineage>
</organism>
<keyword evidence="5 10" id="KW-0479">Metal-binding</keyword>
<evidence type="ECO:0000256" key="10">
    <source>
        <dbReference type="PIRSR" id="PIRSR600823-3"/>
    </source>
</evidence>
<feature type="domain" description="Plant heme peroxidase family profile" evidence="12">
    <location>
        <begin position="1"/>
        <end position="95"/>
    </location>
</feature>
<gene>
    <name evidence="13" type="ORF">QYE76_011615</name>
</gene>
<comment type="cofactor">
    <cofactor evidence="10">
        <name>Ca(2+)</name>
        <dbReference type="ChEBI" id="CHEBI:29108"/>
    </cofactor>
    <text evidence="10">Binds 2 calcium ions per subunit.</text>
</comment>
<comment type="caution">
    <text evidence="13">The sequence shown here is derived from an EMBL/GenBank/DDBJ whole genome shotgun (WGS) entry which is preliminary data.</text>
</comment>
<dbReference type="PROSITE" id="PS50873">
    <property type="entry name" value="PEROXIDASE_4"/>
    <property type="match status" value="1"/>
</dbReference>
<protein>
    <recommendedName>
        <fullName evidence="12">Plant heme peroxidase family profile domain-containing protein</fullName>
    </recommendedName>
</protein>
<dbReference type="InterPro" id="IPR002016">
    <property type="entry name" value="Haem_peroxidase"/>
</dbReference>
<reference evidence="13" key="1">
    <citation type="submission" date="2023-07" db="EMBL/GenBank/DDBJ databases">
        <title>A chromosome-level genome assembly of Lolium multiflorum.</title>
        <authorList>
            <person name="Chen Y."/>
            <person name="Copetti D."/>
            <person name="Kolliker R."/>
            <person name="Studer B."/>
        </authorList>
    </citation>
    <scope>NUCLEOTIDE SEQUENCE</scope>
    <source>
        <strain evidence="13">02402/16</strain>
        <tissue evidence="13">Leaf</tissue>
    </source>
</reference>
<comment type="cofactor">
    <cofactor evidence="10">
        <name>heme b</name>
        <dbReference type="ChEBI" id="CHEBI:60344"/>
    </cofactor>
    <text evidence="10">Binds 1 heme b (iron(II)-protoporphyrin IX) group per subunit.</text>
</comment>
<feature type="binding site" evidence="10">
    <location>
        <position position="50"/>
    </location>
    <ligand>
        <name>Ca(2+)</name>
        <dbReference type="ChEBI" id="CHEBI:29108"/>
        <label>2</label>
    </ligand>
</feature>
<dbReference type="GO" id="GO:0006979">
    <property type="term" value="P:response to oxidative stress"/>
    <property type="evidence" value="ECO:0007669"/>
    <property type="project" value="InterPro"/>
</dbReference>
<dbReference type="GO" id="GO:0046872">
    <property type="term" value="F:metal ion binding"/>
    <property type="evidence" value="ECO:0007669"/>
    <property type="project" value="UniProtKB-KW"/>
</dbReference>
<dbReference type="AlphaFoldDB" id="A0AAD8TZG5"/>
<comment type="similarity">
    <text evidence="2">Belongs to the peroxidase family. Ascorbate peroxidase subfamily.</text>
</comment>
<dbReference type="InterPro" id="IPR000823">
    <property type="entry name" value="Peroxidase_pln"/>
</dbReference>
<dbReference type="InterPro" id="IPR019793">
    <property type="entry name" value="Peroxidases_heam-ligand_BS"/>
</dbReference>
<evidence type="ECO:0000256" key="1">
    <source>
        <dbReference type="ARBA" id="ARBA00000189"/>
    </source>
</evidence>
<keyword evidence="6 10" id="KW-0106">Calcium</keyword>
<evidence type="ECO:0000256" key="5">
    <source>
        <dbReference type="ARBA" id="ARBA00022723"/>
    </source>
</evidence>
<dbReference type="InterPro" id="IPR010255">
    <property type="entry name" value="Haem_peroxidase_sf"/>
</dbReference>
<sequence length="95" mass="10464">MEGRRRFRLFQASPSSSTDSWSVSFADALSAFSNIVLDVVDLTILLGSHTMGFCHCMFVMDRLYDFKKTGTPDQTMDAGLRASLQGSCPPHTVTP</sequence>
<evidence type="ECO:0000256" key="2">
    <source>
        <dbReference type="ARBA" id="ARBA00006873"/>
    </source>
</evidence>
<evidence type="ECO:0000256" key="6">
    <source>
        <dbReference type="ARBA" id="ARBA00022837"/>
    </source>
</evidence>
<evidence type="ECO:0000259" key="12">
    <source>
        <dbReference type="PROSITE" id="PS50873"/>
    </source>
</evidence>
<dbReference type="Proteomes" id="UP001231189">
    <property type="component" value="Unassembled WGS sequence"/>
</dbReference>
<keyword evidence="7" id="KW-0560">Oxidoreductase</keyword>
<dbReference type="SUPFAM" id="SSF48113">
    <property type="entry name" value="Heme-dependent peroxidases"/>
    <property type="match status" value="1"/>
</dbReference>
<comment type="catalytic activity">
    <reaction evidence="1">
        <text>2 a phenolic donor + H2O2 = 2 a phenolic radical donor + 2 H2O</text>
        <dbReference type="Rhea" id="RHEA:56136"/>
        <dbReference type="ChEBI" id="CHEBI:15377"/>
        <dbReference type="ChEBI" id="CHEBI:16240"/>
        <dbReference type="ChEBI" id="CHEBI:139520"/>
        <dbReference type="ChEBI" id="CHEBI:139521"/>
        <dbReference type="EC" id="1.11.1.7"/>
    </reaction>
</comment>
<proteinExistence type="inferred from homology"/>
<accession>A0AAD8TZG5</accession>
<dbReference type="GO" id="GO:0020037">
    <property type="term" value="F:heme binding"/>
    <property type="evidence" value="ECO:0007669"/>
    <property type="project" value="InterPro"/>
</dbReference>
<evidence type="ECO:0000256" key="8">
    <source>
        <dbReference type="ARBA" id="ARBA00023004"/>
    </source>
</evidence>
<evidence type="ECO:0000313" key="13">
    <source>
        <dbReference type="EMBL" id="KAK1694918.1"/>
    </source>
</evidence>
<dbReference type="GO" id="GO:0140825">
    <property type="term" value="F:lactoperoxidase activity"/>
    <property type="evidence" value="ECO:0007669"/>
    <property type="project" value="UniProtKB-EC"/>
</dbReference>
<name>A0AAD8TZG5_LOLMU</name>
<dbReference type="EMBL" id="JAUUTY010000001">
    <property type="protein sequence ID" value="KAK1694918.1"/>
    <property type="molecule type" value="Genomic_DNA"/>
</dbReference>
<evidence type="ECO:0000313" key="14">
    <source>
        <dbReference type="Proteomes" id="UP001231189"/>
    </source>
</evidence>
<keyword evidence="9" id="KW-0376">Hydrogen peroxide</keyword>
<dbReference type="Pfam" id="PF00141">
    <property type="entry name" value="peroxidase"/>
    <property type="match status" value="1"/>
</dbReference>
<keyword evidence="3" id="KW-0575">Peroxidase</keyword>